<evidence type="ECO:0000256" key="4">
    <source>
        <dbReference type="ARBA" id="ARBA00022448"/>
    </source>
</evidence>
<dbReference type="GO" id="GO:0005829">
    <property type="term" value="C:cytosol"/>
    <property type="evidence" value="ECO:0007669"/>
    <property type="project" value="TreeGrafter"/>
</dbReference>
<comment type="subcellular location">
    <subcellularLocation>
        <location evidence="2">Cytoplasm</location>
    </subcellularLocation>
    <subcellularLocation>
        <location evidence="1">Nucleus</location>
    </subcellularLocation>
</comment>
<dbReference type="InterPro" id="IPR013598">
    <property type="entry name" value="Exportin-1/Importin-b-like"/>
</dbReference>
<dbReference type="InterPro" id="IPR016024">
    <property type="entry name" value="ARM-type_fold"/>
</dbReference>
<accession>A0A6P7SFB3</accession>
<sequence length="1037" mass="119491">MDINELVEVLQATLDPARREQAEQKLHEVHKIAGFAPTLMMQVVMSDDLEMPVRQAGVIYFKNMVIQFWHDREAEQVSDPLPFNIHEQDRDAIRNNIIEAVIHTPDTISTQLCVCLSTMIKYDYPGRWPDLTEKISRYIQSEDHRTWMGALMCLYQLVKVYEYKRLSDREILHQAMVVHLPLIYKMMLQIMPDPSIESNLLQKQILKIFYALIQNFLPLNLIDQEVFTRWMEIIRQIVDRAIPEAANQVDEEERPGLPWWKVKKWALHILARTFERYGSPGNVIKDYTEFANWYLKSFTCGIIPVLLNLLDQYRKKMYVAPRVMQQTLNYLNQGISHAFSWKCIKPHIVVIIQDVVFPLMCHSNEDDELWTADPHEYIRMKFDMFEDFLSPVVAAQTLFHSAVGKRKEVLQKAMGFCMSVLTQPNVDPRQKDGALHMIGAVADILLKRKIYKDQAEMMLTTHVFPEFRSQHGYLRARACWMLHYFSELRYKQDNNLMQALELSKECLCNDNELPVKVEAAIALQMLVTQHDKAKQFVRPHVKPVILEVLRIIRETENDELTSVLQRLVCNYVEDVLPIAVEMMTHLAQTFHQLLNADIESSEDKVITALGVLNTMATILDVMEGKKEMSQLEGIVLNVVALILQQNIIDFYEEVLSLICSLTSTQISPQMWQVFGMLYQMFQTDGIDYFTDMMPALHNYVTVDTPSFLSQREHLEAVYNMCNTVLFADIGEDAECHAAKLLEVILLQCKGQVDQVVPSFVELALKRLTKEVKTSELRTMCLQVVIAALYYNPPLLFQTLQKIVIPNVTCSITSQFLNYWLGDIDCFLGLHDRKVSVLGLCSLINTPGNRPNEITEIARHILPAVLLLFKGLKRAYASKAQELDSEEEEEDELEDGEQGQDILESDEDEINEEGQEYIEKLEKCQQSDEDTDDDFTEDGADETALESYLTPLDDEDCLIDEYIVFKDVLTSLQTADPTWYSALTSSLHDYQAKELEEVFRLSEQRRAAAESKRIEQSGGYVFANINVPSSFNFGQMGP</sequence>
<name>A0A6P7SFB3_9MOLL</name>
<evidence type="ECO:0000256" key="5">
    <source>
        <dbReference type="ARBA" id="ARBA00022490"/>
    </source>
</evidence>
<evidence type="ECO:0000256" key="6">
    <source>
        <dbReference type="ARBA" id="ARBA00022927"/>
    </source>
</evidence>
<keyword evidence="5" id="KW-0963">Cytoplasm</keyword>
<dbReference type="GO" id="GO:0005635">
    <property type="term" value="C:nuclear envelope"/>
    <property type="evidence" value="ECO:0007669"/>
    <property type="project" value="TreeGrafter"/>
</dbReference>
<proteinExistence type="inferred from homology"/>
<dbReference type="SUPFAM" id="SSF48371">
    <property type="entry name" value="ARM repeat"/>
    <property type="match status" value="1"/>
</dbReference>
<organism evidence="10 11">
    <name type="scientific">Octopus sinensis</name>
    <name type="common">East Asian common octopus</name>
    <dbReference type="NCBI Taxonomy" id="2607531"/>
    <lineage>
        <taxon>Eukaryota</taxon>
        <taxon>Metazoa</taxon>
        <taxon>Spiralia</taxon>
        <taxon>Lophotrochozoa</taxon>
        <taxon>Mollusca</taxon>
        <taxon>Cephalopoda</taxon>
        <taxon>Coleoidea</taxon>
        <taxon>Octopodiformes</taxon>
        <taxon>Octopoda</taxon>
        <taxon>Incirrata</taxon>
        <taxon>Octopodidae</taxon>
        <taxon>Octopus</taxon>
    </lineage>
</organism>
<dbReference type="Gene3D" id="1.25.10.10">
    <property type="entry name" value="Leucine-rich Repeat Variant"/>
    <property type="match status" value="1"/>
</dbReference>
<dbReference type="Proteomes" id="UP000515154">
    <property type="component" value="Linkage group LG5"/>
</dbReference>
<evidence type="ECO:0000256" key="1">
    <source>
        <dbReference type="ARBA" id="ARBA00004123"/>
    </source>
</evidence>
<dbReference type="InterPro" id="IPR058669">
    <property type="entry name" value="TPR_IPO7/11-like"/>
</dbReference>
<evidence type="ECO:0000256" key="2">
    <source>
        <dbReference type="ARBA" id="ARBA00004496"/>
    </source>
</evidence>
<keyword evidence="7" id="KW-0539">Nucleus</keyword>
<evidence type="ECO:0000256" key="3">
    <source>
        <dbReference type="ARBA" id="ARBA00007991"/>
    </source>
</evidence>
<feature type="domain" description="Importin N-terminal" evidence="9">
    <location>
        <begin position="22"/>
        <end position="103"/>
    </location>
</feature>
<keyword evidence="4" id="KW-0813">Transport</keyword>
<evidence type="ECO:0000313" key="11">
    <source>
        <dbReference type="RefSeq" id="XP_029637144.1"/>
    </source>
</evidence>
<dbReference type="GO" id="GO:0006606">
    <property type="term" value="P:protein import into nucleus"/>
    <property type="evidence" value="ECO:0007669"/>
    <property type="project" value="TreeGrafter"/>
</dbReference>
<evidence type="ECO:0000256" key="7">
    <source>
        <dbReference type="ARBA" id="ARBA00023242"/>
    </source>
</evidence>
<dbReference type="AlphaFoldDB" id="A0A6P7SFB3"/>
<dbReference type="PANTHER" id="PTHR10997:SF18">
    <property type="entry name" value="D-IMPORTIN 7_RANBP7"/>
    <property type="match status" value="1"/>
</dbReference>
<dbReference type="FunFam" id="1.25.10.10:FF:000813">
    <property type="entry name" value="D-Importin 7/RanBP7"/>
    <property type="match status" value="1"/>
</dbReference>
<dbReference type="GO" id="GO:0031267">
    <property type="term" value="F:small GTPase binding"/>
    <property type="evidence" value="ECO:0007669"/>
    <property type="project" value="InterPro"/>
</dbReference>
<dbReference type="Pfam" id="PF08389">
    <property type="entry name" value="Xpo1"/>
    <property type="match status" value="1"/>
</dbReference>
<evidence type="ECO:0000313" key="10">
    <source>
        <dbReference type="Proteomes" id="UP000515154"/>
    </source>
</evidence>
<dbReference type="KEGG" id="osn:115212396"/>
<keyword evidence="10" id="KW-1185">Reference proteome</keyword>
<dbReference type="PANTHER" id="PTHR10997">
    <property type="entry name" value="IMPORTIN-7, 8, 11"/>
    <property type="match status" value="1"/>
</dbReference>
<dbReference type="SMART" id="SM00913">
    <property type="entry name" value="IBN_N"/>
    <property type="match status" value="1"/>
</dbReference>
<dbReference type="InterPro" id="IPR011989">
    <property type="entry name" value="ARM-like"/>
</dbReference>
<evidence type="ECO:0000256" key="8">
    <source>
        <dbReference type="SAM" id="MobiDB-lite"/>
    </source>
</evidence>
<protein>
    <submittedName>
        <fullName evidence="11">Importin-7 isoform X1</fullName>
    </submittedName>
    <submittedName>
        <fullName evidence="12">Importin-7 isoform X2</fullName>
    </submittedName>
</protein>
<dbReference type="Pfam" id="PF03810">
    <property type="entry name" value="IBN_N"/>
    <property type="match status" value="1"/>
</dbReference>
<evidence type="ECO:0000259" key="9">
    <source>
        <dbReference type="PROSITE" id="PS50166"/>
    </source>
</evidence>
<dbReference type="InterPro" id="IPR001494">
    <property type="entry name" value="Importin-beta_N"/>
</dbReference>
<gene>
    <name evidence="11 12" type="primary">LOC115212396</name>
</gene>
<dbReference type="RefSeq" id="XP_029637144.1">
    <property type="nucleotide sequence ID" value="XM_029781284.2"/>
</dbReference>
<dbReference type="RefSeq" id="XP_036359226.1">
    <property type="nucleotide sequence ID" value="XM_036503333.1"/>
</dbReference>
<dbReference type="PROSITE" id="PS50166">
    <property type="entry name" value="IMPORTIN_B_NT"/>
    <property type="match status" value="1"/>
</dbReference>
<reference evidence="11 12" key="1">
    <citation type="submission" date="2025-08" db="UniProtKB">
        <authorList>
            <consortium name="RefSeq"/>
        </authorList>
    </citation>
    <scope>IDENTIFICATION</scope>
</reference>
<feature type="region of interest" description="Disordered" evidence="8">
    <location>
        <begin position="879"/>
        <end position="902"/>
    </location>
</feature>
<comment type="similarity">
    <text evidence="3">Belongs to the importin beta family.</text>
</comment>
<evidence type="ECO:0000313" key="12">
    <source>
        <dbReference type="RefSeq" id="XP_036359226.1"/>
    </source>
</evidence>
<dbReference type="Pfam" id="PF25758">
    <property type="entry name" value="TPR_IPO11"/>
    <property type="match status" value="1"/>
</dbReference>
<feature type="compositionally biased region" description="Acidic residues" evidence="8">
    <location>
        <begin position="882"/>
        <end position="902"/>
    </location>
</feature>
<keyword evidence="6" id="KW-0653">Protein transport</keyword>